<organism evidence="2 3">
    <name type="scientific">Cephalotus follicularis</name>
    <name type="common">Albany pitcher plant</name>
    <dbReference type="NCBI Taxonomy" id="3775"/>
    <lineage>
        <taxon>Eukaryota</taxon>
        <taxon>Viridiplantae</taxon>
        <taxon>Streptophyta</taxon>
        <taxon>Embryophyta</taxon>
        <taxon>Tracheophyta</taxon>
        <taxon>Spermatophyta</taxon>
        <taxon>Magnoliopsida</taxon>
        <taxon>eudicotyledons</taxon>
        <taxon>Gunneridae</taxon>
        <taxon>Pentapetalae</taxon>
        <taxon>rosids</taxon>
        <taxon>fabids</taxon>
        <taxon>Oxalidales</taxon>
        <taxon>Cephalotaceae</taxon>
        <taxon>Cephalotus</taxon>
    </lineage>
</organism>
<dbReference type="InParanoid" id="A0A1Q3B023"/>
<name>A0A1Q3B023_CEPFO</name>
<feature type="region of interest" description="Disordered" evidence="1">
    <location>
        <begin position="82"/>
        <end position="108"/>
    </location>
</feature>
<gene>
    <name evidence="2" type="ORF">CFOL_v3_04773</name>
</gene>
<feature type="region of interest" description="Disordered" evidence="1">
    <location>
        <begin position="130"/>
        <end position="214"/>
    </location>
</feature>
<feature type="compositionally biased region" description="Polar residues" evidence="1">
    <location>
        <begin position="1"/>
        <end position="31"/>
    </location>
</feature>
<dbReference type="Proteomes" id="UP000187406">
    <property type="component" value="Unassembled WGS sequence"/>
</dbReference>
<reference evidence="2" key="1">
    <citation type="journal article" date="2017" name="Nat. Ecol. Evol.">
        <title>Genome of the pitcher plant Cephalotus reveals genetic changes associated with carnivory.</title>
        <authorList>
            <person name="Fukushima K."/>
            <person name="Fang X."/>
            <person name="Alvarez-Ponce D."/>
            <person name="Cai H."/>
            <person name="Carretero-Paulet L."/>
            <person name="Chen C."/>
            <person name="Chang T."/>
            <person name="Farr K.M."/>
            <person name="Fujita T."/>
            <person name="Hiwatashi Y."/>
            <person name="Hoshi Y."/>
            <person name="Imai T."/>
            <person name="Kasahara M."/>
            <person name="Librado P."/>
            <person name="Mao L."/>
            <person name="Mori H."/>
            <person name="Nishiyama T."/>
            <person name="Nozawa M."/>
            <person name="Palfalvi G."/>
            <person name="Pollard S.T."/>
            <person name="Rozas J."/>
            <person name="Sanchez-Gracia A."/>
            <person name="Sankoff D."/>
            <person name="Shibata T.F."/>
            <person name="Shigenobu S."/>
            <person name="Sumikawa N."/>
            <person name="Uzawa T."/>
            <person name="Xie M."/>
            <person name="Zheng C."/>
            <person name="Pollock D.D."/>
            <person name="Albert V.A."/>
            <person name="Li S."/>
            <person name="Hasebe M."/>
        </authorList>
    </citation>
    <scope>NUCLEOTIDE SEQUENCE</scope>
    <source>
        <strain evidence="2">St1</strain>
    </source>
</reference>
<evidence type="ECO:0000256" key="1">
    <source>
        <dbReference type="SAM" id="MobiDB-lite"/>
    </source>
</evidence>
<feature type="compositionally biased region" description="Polar residues" evidence="1">
    <location>
        <begin position="178"/>
        <end position="196"/>
    </location>
</feature>
<feature type="non-terminal residue" evidence="2">
    <location>
        <position position="1"/>
    </location>
</feature>
<dbReference type="PANTHER" id="PTHR35132">
    <property type="entry name" value="SERINE/ARGININE REPETITIVE MATRIX-LIKE PROTEIN"/>
    <property type="match status" value="1"/>
</dbReference>
<dbReference type="PANTHER" id="PTHR35132:SF1">
    <property type="entry name" value="SERINE_ARGININE REPETITIVE MATRIX-LIKE PROTEIN"/>
    <property type="match status" value="1"/>
</dbReference>
<keyword evidence="3" id="KW-1185">Reference proteome</keyword>
<proteinExistence type="predicted"/>
<dbReference type="FunCoup" id="A0A1Q3B023">
    <property type="interactions" value="400"/>
</dbReference>
<protein>
    <submittedName>
        <fullName evidence="2">Uncharacterized protein</fullName>
    </submittedName>
</protein>
<dbReference type="AlphaFoldDB" id="A0A1Q3B023"/>
<evidence type="ECO:0000313" key="2">
    <source>
        <dbReference type="EMBL" id="GAV61245.1"/>
    </source>
</evidence>
<sequence>KHLSLSLSPSIMDNQTIHNTQIQPQSLSPCSSGRRRRTSNDSNSPEFEFWMVSNPSLPPSTPLFADELFVNGFLLPLQLLAKPDREPPNTGAQPSNPDPGPVLTPTSTELTASKRWIDIFKKGDKKVAVKKQEEKEKKREKKSQTGVSPTAELNINIWPFSRSRSAGNGGTRPKIVSGSGTRKVSSAPCSRSNSAGESKAKKWPHSPGRAGVHLGRSSPLWQVRRGEKVVSKKEVTDPRRGKTVATTSTVLNLNVPMCIGYRHHLSCSSDENSAFGVGVSGGSCNSDANSCVSGDGGGSGGHANNVRNSGNLFNLRSLFTKKVY</sequence>
<dbReference type="STRING" id="3775.A0A1Q3B023"/>
<comment type="caution">
    <text evidence="2">The sequence shown here is derived from an EMBL/GenBank/DDBJ whole genome shotgun (WGS) entry which is preliminary data.</text>
</comment>
<dbReference type="EMBL" id="BDDD01000190">
    <property type="protein sequence ID" value="GAV61245.1"/>
    <property type="molecule type" value="Genomic_DNA"/>
</dbReference>
<evidence type="ECO:0000313" key="3">
    <source>
        <dbReference type="Proteomes" id="UP000187406"/>
    </source>
</evidence>
<feature type="compositionally biased region" description="Polar residues" evidence="1">
    <location>
        <begin position="144"/>
        <end position="153"/>
    </location>
</feature>
<dbReference type="OrthoDB" id="1933735at2759"/>
<feature type="region of interest" description="Disordered" evidence="1">
    <location>
        <begin position="1"/>
        <end position="44"/>
    </location>
</feature>
<accession>A0A1Q3B023</accession>